<dbReference type="EMBL" id="ML995816">
    <property type="protein sequence ID" value="KAF2772155.1"/>
    <property type="molecule type" value="Genomic_DNA"/>
</dbReference>
<evidence type="ECO:0000313" key="3">
    <source>
        <dbReference type="Proteomes" id="UP000799436"/>
    </source>
</evidence>
<accession>A0A6G1LH02</accession>
<reference evidence="2" key="1">
    <citation type="journal article" date="2020" name="Stud. Mycol.">
        <title>101 Dothideomycetes genomes: a test case for predicting lifestyles and emergence of pathogens.</title>
        <authorList>
            <person name="Haridas S."/>
            <person name="Albert R."/>
            <person name="Binder M."/>
            <person name="Bloem J."/>
            <person name="Labutti K."/>
            <person name="Salamov A."/>
            <person name="Andreopoulos B."/>
            <person name="Baker S."/>
            <person name="Barry K."/>
            <person name="Bills G."/>
            <person name="Bluhm B."/>
            <person name="Cannon C."/>
            <person name="Castanera R."/>
            <person name="Culley D."/>
            <person name="Daum C."/>
            <person name="Ezra D."/>
            <person name="Gonzalez J."/>
            <person name="Henrissat B."/>
            <person name="Kuo A."/>
            <person name="Liang C."/>
            <person name="Lipzen A."/>
            <person name="Lutzoni F."/>
            <person name="Magnuson J."/>
            <person name="Mondo S."/>
            <person name="Nolan M."/>
            <person name="Ohm R."/>
            <person name="Pangilinan J."/>
            <person name="Park H.-J."/>
            <person name="Ramirez L."/>
            <person name="Alfaro M."/>
            <person name="Sun H."/>
            <person name="Tritt A."/>
            <person name="Yoshinaga Y."/>
            <person name="Zwiers L.-H."/>
            <person name="Turgeon B."/>
            <person name="Goodwin S."/>
            <person name="Spatafora J."/>
            <person name="Crous P."/>
            <person name="Grigoriev I."/>
        </authorList>
    </citation>
    <scope>NUCLEOTIDE SEQUENCE</scope>
    <source>
        <strain evidence="2">CBS 116005</strain>
    </source>
</reference>
<dbReference type="AlphaFoldDB" id="A0A6G1LH02"/>
<feature type="compositionally biased region" description="Polar residues" evidence="1">
    <location>
        <begin position="226"/>
        <end position="236"/>
    </location>
</feature>
<feature type="compositionally biased region" description="Acidic residues" evidence="1">
    <location>
        <begin position="94"/>
        <end position="112"/>
    </location>
</feature>
<organism evidence="2 3">
    <name type="scientific">Teratosphaeria nubilosa</name>
    <dbReference type="NCBI Taxonomy" id="161662"/>
    <lineage>
        <taxon>Eukaryota</taxon>
        <taxon>Fungi</taxon>
        <taxon>Dikarya</taxon>
        <taxon>Ascomycota</taxon>
        <taxon>Pezizomycotina</taxon>
        <taxon>Dothideomycetes</taxon>
        <taxon>Dothideomycetidae</taxon>
        <taxon>Mycosphaerellales</taxon>
        <taxon>Teratosphaeriaceae</taxon>
        <taxon>Teratosphaeria</taxon>
    </lineage>
</organism>
<proteinExistence type="predicted"/>
<feature type="compositionally biased region" description="Basic and acidic residues" evidence="1">
    <location>
        <begin position="69"/>
        <end position="93"/>
    </location>
</feature>
<feature type="compositionally biased region" description="Basic and acidic residues" evidence="1">
    <location>
        <begin position="204"/>
        <end position="222"/>
    </location>
</feature>
<dbReference type="OrthoDB" id="5407799at2759"/>
<feature type="compositionally biased region" description="Basic and acidic residues" evidence="1">
    <location>
        <begin position="113"/>
        <end position="165"/>
    </location>
</feature>
<gene>
    <name evidence="2" type="ORF">EJ03DRAFT_348960</name>
</gene>
<keyword evidence="3" id="KW-1185">Reference proteome</keyword>
<name>A0A6G1LH02_9PEZI</name>
<feature type="compositionally biased region" description="Polar residues" evidence="1">
    <location>
        <begin position="277"/>
        <end position="288"/>
    </location>
</feature>
<feature type="region of interest" description="Disordered" evidence="1">
    <location>
        <begin position="53"/>
        <end position="288"/>
    </location>
</feature>
<evidence type="ECO:0000313" key="2">
    <source>
        <dbReference type="EMBL" id="KAF2772155.1"/>
    </source>
</evidence>
<dbReference type="Proteomes" id="UP000799436">
    <property type="component" value="Unassembled WGS sequence"/>
</dbReference>
<evidence type="ECO:0000256" key="1">
    <source>
        <dbReference type="SAM" id="MobiDB-lite"/>
    </source>
</evidence>
<protein>
    <submittedName>
        <fullName evidence="2">Uncharacterized protein</fullName>
    </submittedName>
</protein>
<sequence length="312" mass="34185">MSGHDDKLLARLNALKPSTVSLSTAPKASIDVEVNNKPQTVEDKLADRLKALRARSSSGANGRLTGSGDRTDELTAQVRDEVATERDPIRDWEAEANDDPDLDALLEEIGDDEQWKLDPDDPKDVKRLMGEVRAALPERAERADDADDEWLHATKHESRGDGDRQADEEDEGGKRNEEQEADDYVKQVLAELEMDAKYGAPSTKGHEGDDAVVTADHDKDELDLLTTPSNLPQASALTEPPSYEDSELEARFSKLGLDLPSTPTAPPSAKPKVTASINRSGKSKSTLPTYTDEDIDSWCCICNEDGEMLSFL</sequence>